<reference evidence="1 2" key="1">
    <citation type="submission" date="2023-02" db="EMBL/GenBank/DDBJ databases">
        <title>Whole genome sequenc of Paracoccus marcusii MBLB0836.</title>
        <authorList>
            <person name="Seo M.-J."/>
            <person name="Cho E.-S."/>
            <person name="Hwang C.Y."/>
        </authorList>
    </citation>
    <scope>NUCLEOTIDE SEQUENCE [LARGE SCALE GENOMIC DNA]</scope>
    <source>
        <strain evidence="1 2">MBLB0836</strain>
    </source>
</reference>
<proteinExistence type="predicted"/>
<sequence length="70" mass="7600">MAMRPVHSNTVSLPVTPAAVADAMAVLSTPDLASRLPESIRRMAWNVAMSSMGFRVTQRRQAANVHRGPQ</sequence>
<evidence type="ECO:0000313" key="2">
    <source>
        <dbReference type="Proteomes" id="UP001216899"/>
    </source>
</evidence>
<organism evidence="1 2">
    <name type="scientific">Paracoccus marcusii</name>
    <dbReference type="NCBI Taxonomy" id="59779"/>
    <lineage>
        <taxon>Bacteria</taxon>
        <taxon>Pseudomonadati</taxon>
        <taxon>Pseudomonadota</taxon>
        <taxon>Alphaproteobacteria</taxon>
        <taxon>Rhodobacterales</taxon>
        <taxon>Paracoccaceae</taxon>
        <taxon>Paracoccus</taxon>
    </lineage>
</organism>
<dbReference type="EMBL" id="CP117466">
    <property type="protein sequence ID" value="WDA11428.1"/>
    <property type="molecule type" value="Genomic_DNA"/>
</dbReference>
<dbReference type="Proteomes" id="UP001216899">
    <property type="component" value="Chromosome"/>
</dbReference>
<keyword evidence="2" id="KW-1185">Reference proteome</keyword>
<accession>A0ABY7URL6</accession>
<gene>
    <name evidence="1" type="ORF">PRL19_08850</name>
</gene>
<dbReference type="RefSeq" id="WP_273742684.1">
    <property type="nucleotide sequence ID" value="NZ_CP117466.1"/>
</dbReference>
<name>A0ABY7URL6_9RHOB</name>
<protein>
    <submittedName>
        <fullName evidence="1">Uncharacterized protein</fullName>
    </submittedName>
</protein>
<evidence type="ECO:0000313" key="1">
    <source>
        <dbReference type="EMBL" id="WDA11428.1"/>
    </source>
</evidence>